<keyword evidence="2" id="KW-1185">Reference proteome</keyword>
<proteinExistence type="predicted"/>
<dbReference type="CDD" id="cd02440">
    <property type="entry name" value="AdoMet_MTases"/>
    <property type="match status" value="1"/>
</dbReference>
<dbReference type="InterPro" id="IPR029063">
    <property type="entry name" value="SAM-dependent_MTases_sf"/>
</dbReference>
<evidence type="ECO:0000313" key="1">
    <source>
        <dbReference type="EMBL" id="CAE6784734.1"/>
    </source>
</evidence>
<protein>
    <recommendedName>
        <fullName evidence="3">Methyltransferase domain-containing protein</fullName>
    </recommendedName>
</protein>
<dbReference type="EMBL" id="CAJNAU010000041">
    <property type="protein sequence ID" value="CAE6784734.1"/>
    <property type="molecule type" value="Genomic_DNA"/>
</dbReference>
<dbReference type="Pfam" id="PF13489">
    <property type="entry name" value="Methyltransf_23"/>
    <property type="match status" value="1"/>
</dbReference>
<accession>A0ABM8S2K6</accession>
<reference evidence="1 2" key="1">
    <citation type="submission" date="2021-02" db="EMBL/GenBank/DDBJ databases">
        <authorList>
            <person name="Vanwijnsberghe S."/>
        </authorList>
    </citation>
    <scope>NUCLEOTIDE SEQUENCE [LARGE SCALE GENOMIC DNA]</scope>
    <source>
        <strain evidence="1 2">R-69658</strain>
    </source>
</reference>
<evidence type="ECO:0008006" key="3">
    <source>
        <dbReference type="Google" id="ProtNLM"/>
    </source>
</evidence>
<name>A0ABM8S2K6_9BURK</name>
<dbReference type="Proteomes" id="UP000674425">
    <property type="component" value="Unassembled WGS sequence"/>
</dbReference>
<gene>
    <name evidence="1" type="ORF">R69658_04241</name>
</gene>
<dbReference type="Gene3D" id="3.40.50.150">
    <property type="entry name" value="Vaccinia Virus protein VP39"/>
    <property type="match status" value="1"/>
</dbReference>
<dbReference type="RefSeq" id="WP_234486803.1">
    <property type="nucleotide sequence ID" value="NZ_CAJNAU010000041.1"/>
</dbReference>
<dbReference type="SUPFAM" id="SSF53335">
    <property type="entry name" value="S-adenosyl-L-methionine-dependent methyltransferases"/>
    <property type="match status" value="1"/>
</dbReference>
<comment type="caution">
    <text evidence="1">The sequence shown here is derived from an EMBL/GenBank/DDBJ whole genome shotgun (WGS) entry which is preliminary data.</text>
</comment>
<evidence type="ECO:0000313" key="2">
    <source>
        <dbReference type="Proteomes" id="UP000674425"/>
    </source>
</evidence>
<organism evidence="1 2">
    <name type="scientific">Paraburkholderia aspalathi</name>
    <dbReference type="NCBI Taxonomy" id="1324617"/>
    <lineage>
        <taxon>Bacteria</taxon>
        <taxon>Pseudomonadati</taxon>
        <taxon>Pseudomonadota</taxon>
        <taxon>Betaproteobacteria</taxon>
        <taxon>Burkholderiales</taxon>
        <taxon>Burkholderiaceae</taxon>
        <taxon>Paraburkholderia</taxon>
    </lineage>
</organism>
<sequence length="324" mass="35497">MASLRNTLAGIVNASKKAPLIGAVQLALYDRYWRARTAREWGARYTSAPLVIDGQDTPEPSLSRIASQLCTASQCVDVRYRHWCKKMKSPARLARKQWEFVYALEALAQAGMLAPGKRGLGFGCGGEPLSAVMAKHGCEIVATDLQTTEAAAKGWVATNEHAAPLEALNSYGISEPRRFAERVSFEFADMNAIPDKFTGGFDFVWSCCAFEHLGSIRHGLDFVKNSARCLKSGGVAVHTTEFNLSSNDTTLEDPGCVIFRRRDMELLRDELEADGYLVAPFNFNAGSQPVDHHIDAPPYSSSPHLKIKLDNYVATSIGLIVTKP</sequence>